<dbReference type="GO" id="GO:0044218">
    <property type="term" value="C:other organism cell membrane"/>
    <property type="evidence" value="ECO:0007669"/>
    <property type="project" value="UniProtKB-KW"/>
</dbReference>
<dbReference type="GO" id="GO:0005579">
    <property type="term" value="C:membrane attack complex"/>
    <property type="evidence" value="ECO:0007669"/>
    <property type="project" value="UniProtKB-KW"/>
</dbReference>
<evidence type="ECO:0000256" key="3">
    <source>
        <dbReference type="ARBA" id="ARBA00009214"/>
    </source>
</evidence>
<evidence type="ECO:0000256" key="13">
    <source>
        <dbReference type="ARBA" id="ARBA00022852"/>
    </source>
</evidence>
<dbReference type="Pfam" id="PF21195">
    <property type="entry name" value="EGF_C8A_B_C6"/>
    <property type="match status" value="1"/>
</dbReference>
<dbReference type="InterPro" id="IPR048831">
    <property type="entry name" value="C8A_B_C6_EGF-like"/>
</dbReference>
<evidence type="ECO:0000256" key="14">
    <source>
        <dbReference type="ARBA" id="ARBA00022859"/>
    </source>
</evidence>
<dbReference type="SMART" id="SM00209">
    <property type="entry name" value="TSP1"/>
    <property type="match status" value="2"/>
</dbReference>
<dbReference type="PRINTS" id="PR00764">
    <property type="entry name" value="COMPLEMENTC9"/>
</dbReference>
<keyword evidence="12" id="KW-0677">Repeat</keyword>
<feature type="disulfide bond" evidence="25">
    <location>
        <begin position="133"/>
        <end position="148"/>
    </location>
</feature>
<name>A0A146GEX5_SPHZY</name>
<dbReference type="EMBL" id="LC107128">
    <property type="protein sequence ID" value="BAU69629.1"/>
    <property type="molecule type" value="mRNA"/>
</dbReference>
<organism evidence="27">
    <name type="scientific">Sphyrna zygaena</name>
    <name type="common">Smooth hammerhead</name>
    <name type="synonym">Squalus zygaena</name>
    <dbReference type="NCBI Taxonomy" id="195335"/>
    <lineage>
        <taxon>Eukaryota</taxon>
        <taxon>Metazoa</taxon>
        <taxon>Chordata</taxon>
        <taxon>Craniata</taxon>
        <taxon>Vertebrata</taxon>
        <taxon>Chondrichthyes</taxon>
        <taxon>Elasmobranchii</taxon>
        <taxon>Galeomorphii</taxon>
        <taxon>Galeoidea</taxon>
        <taxon>Carcharhiniformes</taxon>
        <taxon>Carcharhinidae</taxon>
        <taxon>Sphyrna</taxon>
    </lineage>
</organism>
<dbReference type="PANTHER" id="PTHR45742">
    <property type="entry name" value="COMPLEMENT COMPONENT C6"/>
    <property type="match status" value="1"/>
</dbReference>
<feature type="domain" description="MACPF" evidence="26">
    <location>
        <begin position="151"/>
        <end position="496"/>
    </location>
</feature>
<evidence type="ECO:0000259" key="26">
    <source>
        <dbReference type="PROSITE" id="PS51412"/>
    </source>
</evidence>
<evidence type="ECO:0000256" key="22">
    <source>
        <dbReference type="ARBA" id="ARBA00031383"/>
    </source>
</evidence>
<keyword evidence="5" id="KW-1134">Transmembrane beta strand</keyword>
<evidence type="ECO:0000256" key="19">
    <source>
        <dbReference type="ARBA" id="ARBA00023162"/>
    </source>
</evidence>
<dbReference type="PANTHER" id="PTHR45742:SF5">
    <property type="entry name" value="COMPLEMENT COMPONENT C8 BETA CHAIN"/>
    <property type="match status" value="1"/>
</dbReference>
<evidence type="ECO:0000256" key="17">
    <source>
        <dbReference type="ARBA" id="ARBA00023136"/>
    </source>
</evidence>
<dbReference type="InterPro" id="IPR036383">
    <property type="entry name" value="TSP1_rpt_sf"/>
</dbReference>
<comment type="caution">
    <text evidence="25">Lacks conserved residue(s) required for the propagation of feature annotation.</text>
</comment>
<dbReference type="GO" id="GO:0005576">
    <property type="term" value="C:extracellular region"/>
    <property type="evidence" value="ECO:0007669"/>
    <property type="project" value="UniProtKB-SubCell"/>
</dbReference>
<evidence type="ECO:0000256" key="18">
    <source>
        <dbReference type="ARBA" id="ARBA00023157"/>
    </source>
</evidence>
<dbReference type="AlphaFoldDB" id="A0A146GEX5"/>
<comment type="function">
    <text evidence="23">Component of the membrane attack complex (MAC), a multiprotein complex activated by the complement cascade, which inserts into a target cell membrane and forms a pore, leading to target cell membrane rupture and cell lysis. The MAC is initiated by proteolytic cleavage of C5 into complement C5b in response to the classical, alternative, lectin and GZMK complement pathways. The complement pathways consist in a cascade of proteins that leads to phagocytosis and breakdown of pathogens and signaling that strengthens the adaptive immune system. C8B, together with C8A and C8G, inserts into the target membrane, but does not form pores by itself. During MAC assembly, associates with C5b, C6 and C7 to form the C5b8 intermediate complex that inserts into the target membrane and traverses the bilayer increasing membrane rigidity.</text>
</comment>
<dbReference type="SMART" id="SM00457">
    <property type="entry name" value="MACPF"/>
    <property type="match status" value="1"/>
</dbReference>
<evidence type="ECO:0000256" key="10">
    <source>
        <dbReference type="ARBA" id="ARBA00022692"/>
    </source>
</evidence>
<protein>
    <recommendedName>
        <fullName evidence="4">Complement component C8 beta chain</fullName>
    </recommendedName>
    <alternativeName>
        <fullName evidence="22">Complement component 8 subunit beta</fullName>
    </alternativeName>
</protein>
<evidence type="ECO:0000256" key="2">
    <source>
        <dbReference type="ARBA" id="ARBA00004613"/>
    </source>
</evidence>
<sequence length="582" mass="65875">MLQSVNYILLYAALSITQPNGYCIEILAESNDQSNAVNINKVGGHWKRSLRNPSQPIDCVHSSWSSWSICDPCQNKRYRYARLEVPSQFGGASCESFDREEESCTAGACRTRNLCEGFVCADTGRCVGRRLLCNEDDDCGDQSDEKGCRRVSNACSRDTEQYWAVQHIGSGYNILTETLEGAVLDNRYYGGSCAPYYMNNVRFRKPYNLEFYSPETEGRFELSLTEHESFSNFTHSRFESKNKNFGFSFGISLPTIFEIGVSYNSNNFKKMMQKLLKNSASKQSLFHAQFSLQVARFKMKRRDLMLHYDFFQRVKQLPTAYNYGEYREIFKDYGTHYMSEGVLGGTYEYIWEVDSKKMEKDGYSLNDARDCAKGGFNVGANIRVYVAVDIKVALCDGLLNVNGEGISQSNYTEDFIVFVRGGASEHVTALAHKQLPTVELMQEWGDAVEYNPEVIKFKPAPLYELVTSNTFQNAVRIKANMRQALEEYLIESSSCRCAPCQNNGVVVLKGTKCVCICPAGFRGTACEITTREDIAVDGKWSCWSSWSGCRNRQRTRTRQCNNPPPEKGGQMCKGDNQHIISC</sequence>
<evidence type="ECO:0000256" key="12">
    <source>
        <dbReference type="ARBA" id="ARBA00022737"/>
    </source>
</evidence>
<evidence type="ECO:0000256" key="24">
    <source>
        <dbReference type="ARBA" id="ARBA00093472"/>
    </source>
</evidence>
<dbReference type="SUPFAM" id="SSF57424">
    <property type="entry name" value="LDL receptor-like module"/>
    <property type="match status" value="1"/>
</dbReference>
<evidence type="ECO:0000256" key="23">
    <source>
        <dbReference type="ARBA" id="ARBA00093292"/>
    </source>
</evidence>
<dbReference type="GO" id="GO:0006957">
    <property type="term" value="P:complement activation, alternative pathway"/>
    <property type="evidence" value="ECO:0007669"/>
    <property type="project" value="UniProtKB-KW"/>
</dbReference>
<keyword evidence="17" id="KW-0472">Membrane</keyword>
<keyword evidence="16" id="KW-0473">Membrane attack complex</keyword>
<evidence type="ECO:0000256" key="20">
    <source>
        <dbReference type="ARBA" id="ARBA00023180"/>
    </source>
</evidence>
<evidence type="ECO:0000256" key="21">
    <source>
        <dbReference type="ARBA" id="ARBA00023298"/>
    </source>
</evidence>
<dbReference type="InterPro" id="IPR020864">
    <property type="entry name" value="MACPF"/>
</dbReference>
<evidence type="ECO:0000313" key="27">
    <source>
        <dbReference type="EMBL" id="BAU69629.1"/>
    </source>
</evidence>
<dbReference type="PROSITE" id="PS01209">
    <property type="entry name" value="LDLRA_1"/>
    <property type="match status" value="1"/>
</dbReference>
<comment type="similarity">
    <text evidence="3">Belongs to the complement C6/C7/C8/C9 family.</text>
</comment>
<keyword evidence="9" id="KW-0399">Innate immunity</keyword>
<evidence type="ECO:0000256" key="6">
    <source>
        <dbReference type="ARBA" id="ARBA00022525"/>
    </source>
</evidence>
<evidence type="ECO:0000256" key="8">
    <source>
        <dbReference type="ARBA" id="ARBA00022537"/>
    </source>
</evidence>
<dbReference type="InterPro" id="IPR001862">
    <property type="entry name" value="MAC_perforin"/>
</dbReference>
<evidence type="ECO:0000256" key="9">
    <source>
        <dbReference type="ARBA" id="ARBA00022588"/>
    </source>
</evidence>
<dbReference type="Gene3D" id="4.10.400.10">
    <property type="entry name" value="Low-density Lipoprotein Receptor"/>
    <property type="match status" value="1"/>
</dbReference>
<keyword evidence="21" id="KW-1053">Target membrane</keyword>
<keyword evidence="20" id="KW-0325">Glycoprotein</keyword>
<evidence type="ECO:0000256" key="15">
    <source>
        <dbReference type="ARBA" id="ARBA00022875"/>
    </source>
</evidence>
<dbReference type="PROSITE" id="PS50092">
    <property type="entry name" value="TSP1"/>
    <property type="match status" value="2"/>
</dbReference>
<keyword evidence="19" id="KW-0179">Complement alternate pathway</keyword>
<dbReference type="InterPro" id="IPR000884">
    <property type="entry name" value="TSP1_rpt"/>
</dbReference>
<reference evidence="27" key="1">
    <citation type="journal article" date="2016" name="Dev. Comp. Immunol.">
        <title>The complement system of elasmobranches revealed by liver transcriptome analysis of a hammerhead shark, Sphyrna zygaena.</title>
        <authorList>
            <person name="Goshima M."/>
            <person name="Sekiguchi R."/>
            <person name="Matsushita M."/>
            <person name="Nonaka M."/>
        </authorList>
    </citation>
    <scope>NUCLEOTIDE SEQUENCE</scope>
    <source>
        <tissue evidence="27">Liver</tissue>
    </source>
</reference>
<dbReference type="PROSITE" id="PS51412">
    <property type="entry name" value="MACPF_2"/>
    <property type="match status" value="1"/>
</dbReference>
<dbReference type="InterPro" id="IPR020863">
    <property type="entry name" value="MACPF_CS"/>
</dbReference>
<keyword evidence="6" id="KW-0964">Secreted</keyword>
<keyword evidence="8" id="KW-1052">Target cell membrane</keyword>
<keyword evidence="15" id="KW-0180">Complement pathway</keyword>
<evidence type="ECO:0000256" key="11">
    <source>
        <dbReference type="ARBA" id="ARBA00022729"/>
    </source>
</evidence>
<evidence type="ECO:0000256" key="7">
    <source>
        <dbReference type="ARBA" id="ARBA00022536"/>
    </source>
</evidence>
<proteinExistence type="evidence at transcript level"/>
<comment type="subcellular location">
    <subcellularLocation>
        <location evidence="2">Secreted</location>
    </subcellularLocation>
    <subcellularLocation>
        <location evidence="1">Target cell membrane</location>
        <topology evidence="1">Multi-pass membrane protein</topology>
    </subcellularLocation>
</comment>
<evidence type="ECO:0000256" key="1">
    <source>
        <dbReference type="ARBA" id="ARBA00004276"/>
    </source>
</evidence>
<evidence type="ECO:0000256" key="16">
    <source>
        <dbReference type="ARBA" id="ARBA00023058"/>
    </source>
</evidence>
<keyword evidence="18 25" id="KW-1015">Disulfide bond</keyword>
<dbReference type="Gene3D" id="2.10.25.10">
    <property type="entry name" value="Laminin"/>
    <property type="match status" value="1"/>
</dbReference>
<evidence type="ECO:0000256" key="25">
    <source>
        <dbReference type="PROSITE-ProRule" id="PRU00124"/>
    </source>
</evidence>
<dbReference type="InterPro" id="IPR023415">
    <property type="entry name" value="LDLR_class-A_CS"/>
</dbReference>
<dbReference type="PROSITE" id="PS00279">
    <property type="entry name" value="MACPF_1"/>
    <property type="match status" value="1"/>
</dbReference>
<keyword evidence="14" id="KW-0391">Immunity</keyword>
<dbReference type="InterPro" id="IPR002172">
    <property type="entry name" value="LDrepeatLR_classA_rpt"/>
</dbReference>
<dbReference type="CDD" id="cd00112">
    <property type="entry name" value="LDLa"/>
    <property type="match status" value="1"/>
</dbReference>
<dbReference type="InterPro" id="IPR036055">
    <property type="entry name" value="LDL_receptor-like_sf"/>
</dbReference>
<evidence type="ECO:0000256" key="5">
    <source>
        <dbReference type="ARBA" id="ARBA00022452"/>
    </source>
</evidence>
<keyword evidence="10" id="KW-0812">Transmembrane</keyword>
<dbReference type="PROSITE" id="PS50068">
    <property type="entry name" value="LDLRA_2"/>
    <property type="match status" value="1"/>
</dbReference>
<dbReference type="SUPFAM" id="SSF82895">
    <property type="entry name" value="TSP-1 type 1 repeat"/>
    <property type="match status" value="2"/>
</dbReference>
<keyword evidence="7" id="KW-0245">EGF-like domain</keyword>
<dbReference type="GO" id="GO:0006958">
    <property type="term" value="P:complement activation, classical pathway"/>
    <property type="evidence" value="ECO:0007669"/>
    <property type="project" value="UniProtKB-KW"/>
</dbReference>
<comment type="subunit">
    <text evidence="24">Heterotrimer of 3 chains: alpha (C8A), beta (C8B) and gamma (C8G); the alpha and gamma chains are disulfide bonded. Component of the membrane attack complex (MAC), composed of complement C5b, C6, C7, C8A, C8B, C8G and multiple copies of the pore-forming subunit C9.</text>
</comment>
<dbReference type="GO" id="GO:0031640">
    <property type="term" value="P:killing of cells of another organism"/>
    <property type="evidence" value="ECO:0007669"/>
    <property type="project" value="UniProtKB-KW"/>
</dbReference>
<dbReference type="Pfam" id="PF01823">
    <property type="entry name" value="MACPF"/>
    <property type="match status" value="1"/>
</dbReference>
<dbReference type="SMART" id="SM00192">
    <property type="entry name" value="LDLa"/>
    <property type="match status" value="1"/>
</dbReference>
<evidence type="ECO:0000256" key="4">
    <source>
        <dbReference type="ARBA" id="ARBA00013949"/>
    </source>
</evidence>
<dbReference type="Gene3D" id="2.20.100.10">
    <property type="entry name" value="Thrombospondin type-1 (TSP1) repeat"/>
    <property type="match status" value="2"/>
</dbReference>
<dbReference type="Pfam" id="PF00057">
    <property type="entry name" value="Ldl_recept_a"/>
    <property type="match status" value="1"/>
</dbReference>
<keyword evidence="13" id="KW-0204">Cytolysis</keyword>
<keyword evidence="11" id="KW-0732">Signal</keyword>
<accession>A0A146GEX5</accession>
<dbReference type="SUPFAM" id="SSF57196">
    <property type="entry name" value="EGF/Laminin"/>
    <property type="match status" value="1"/>
</dbReference>